<feature type="compositionally biased region" description="Basic and acidic residues" evidence="1">
    <location>
        <begin position="76"/>
        <end position="103"/>
    </location>
</feature>
<keyword evidence="2" id="KW-0812">Transmembrane</keyword>
<feature type="transmembrane region" description="Helical" evidence="2">
    <location>
        <begin position="45"/>
        <end position="66"/>
    </location>
</feature>
<protein>
    <recommendedName>
        <fullName evidence="5">LapA family protein</fullName>
    </recommendedName>
</protein>
<feature type="region of interest" description="Disordered" evidence="1">
    <location>
        <begin position="67"/>
        <end position="160"/>
    </location>
</feature>
<proteinExistence type="predicted"/>
<keyword evidence="4" id="KW-1185">Reference proteome</keyword>
<sequence length="160" mass="17191">MVFLGVLLILVAAAAVIGLWMNGADGAIPITVLDRTFNLTPFETFAAGAATAIVFVIGLALVSAGMRRTTARHRRLREERRSERERLDRLASEKRDLERKLENARAQTAPGPENGPRSASEGATRRGDDHLVAGGSRAGGDPANDPVNDPAADHAFRARR</sequence>
<evidence type="ECO:0000256" key="2">
    <source>
        <dbReference type="SAM" id="Phobius"/>
    </source>
</evidence>
<organism evidence="3 4">
    <name type="scientific">Sphaerimonospora cavernae</name>
    <dbReference type="NCBI Taxonomy" id="1740611"/>
    <lineage>
        <taxon>Bacteria</taxon>
        <taxon>Bacillati</taxon>
        <taxon>Actinomycetota</taxon>
        <taxon>Actinomycetes</taxon>
        <taxon>Streptosporangiales</taxon>
        <taxon>Streptosporangiaceae</taxon>
        <taxon>Sphaerimonospora</taxon>
    </lineage>
</organism>
<accession>A0ABV6U7X1</accession>
<feature type="compositionally biased region" description="Basic and acidic residues" evidence="1">
    <location>
        <begin position="151"/>
        <end position="160"/>
    </location>
</feature>
<dbReference type="RefSeq" id="WP_394302195.1">
    <property type="nucleotide sequence ID" value="NZ_JBHMQT010000037.1"/>
</dbReference>
<evidence type="ECO:0000256" key="1">
    <source>
        <dbReference type="SAM" id="MobiDB-lite"/>
    </source>
</evidence>
<gene>
    <name evidence="3" type="ORF">ACFHYQ_17360</name>
</gene>
<keyword evidence="2" id="KW-1133">Transmembrane helix</keyword>
<keyword evidence="2" id="KW-0472">Membrane</keyword>
<dbReference type="Proteomes" id="UP001589870">
    <property type="component" value="Unassembled WGS sequence"/>
</dbReference>
<name>A0ABV6U7X1_9ACTN</name>
<evidence type="ECO:0000313" key="4">
    <source>
        <dbReference type="Proteomes" id="UP001589870"/>
    </source>
</evidence>
<dbReference type="EMBL" id="JBHMQT010000037">
    <property type="protein sequence ID" value="MFC0864067.1"/>
    <property type="molecule type" value="Genomic_DNA"/>
</dbReference>
<reference evidence="3 4" key="1">
    <citation type="submission" date="2024-09" db="EMBL/GenBank/DDBJ databases">
        <authorList>
            <person name="Sun Q."/>
            <person name="Mori K."/>
        </authorList>
    </citation>
    <scope>NUCLEOTIDE SEQUENCE [LARGE SCALE GENOMIC DNA]</scope>
    <source>
        <strain evidence="3 4">TBRC 1851</strain>
    </source>
</reference>
<evidence type="ECO:0000313" key="3">
    <source>
        <dbReference type="EMBL" id="MFC0864067.1"/>
    </source>
</evidence>
<evidence type="ECO:0008006" key="5">
    <source>
        <dbReference type="Google" id="ProtNLM"/>
    </source>
</evidence>
<comment type="caution">
    <text evidence="3">The sequence shown here is derived from an EMBL/GenBank/DDBJ whole genome shotgun (WGS) entry which is preliminary data.</text>
</comment>